<dbReference type="EMBL" id="NQVE01000209">
    <property type="protein sequence ID" value="RAL38688.1"/>
    <property type="molecule type" value="Genomic_DNA"/>
</dbReference>
<name>A0A328D268_9ASTE</name>
<dbReference type="AlphaFoldDB" id="A0A328D268"/>
<keyword evidence="2" id="KW-0645">Protease</keyword>
<organism evidence="7 8">
    <name type="scientific">Cuscuta australis</name>
    <dbReference type="NCBI Taxonomy" id="267555"/>
    <lineage>
        <taxon>Eukaryota</taxon>
        <taxon>Viridiplantae</taxon>
        <taxon>Streptophyta</taxon>
        <taxon>Embryophyta</taxon>
        <taxon>Tracheophyta</taxon>
        <taxon>Spermatophyta</taxon>
        <taxon>Magnoliopsida</taxon>
        <taxon>eudicotyledons</taxon>
        <taxon>Gunneridae</taxon>
        <taxon>Pentapetalae</taxon>
        <taxon>asterids</taxon>
        <taxon>lamiids</taxon>
        <taxon>Solanales</taxon>
        <taxon>Convolvulaceae</taxon>
        <taxon>Cuscuteae</taxon>
        <taxon>Cuscuta</taxon>
        <taxon>Cuscuta subgen. Grammica</taxon>
        <taxon>Cuscuta sect. Cleistogrammica</taxon>
    </lineage>
</organism>
<comment type="caution">
    <text evidence="7">The sequence shown here is derived from an EMBL/GenBank/DDBJ whole genome shotgun (WGS) entry which is preliminary data.</text>
</comment>
<evidence type="ECO:0000256" key="1">
    <source>
        <dbReference type="ARBA" id="ARBA00005234"/>
    </source>
</evidence>
<dbReference type="Proteomes" id="UP000249390">
    <property type="component" value="Unassembled WGS sequence"/>
</dbReference>
<evidence type="ECO:0000259" key="6">
    <source>
        <dbReference type="PROSITE" id="PS50600"/>
    </source>
</evidence>
<dbReference type="Gene3D" id="3.40.395.10">
    <property type="entry name" value="Adenoviral Proteinase, Chain A"/>
    <property type="match status" value="1"/>
</dbReference>
<evidence type="ECO:0000256" key="5">
    <source>
        <dbReference type="SAM" id="Phobius"/>
    </source>
</evidence>
<keyword evidence="8" id="KW-1185">Reference proteome</keyword>
<evidence type="ECO:0000256" key="3">
    <source>
        <dbReference type="ARBA" id="ARBA00022801"/>
    </source>
</evidence>
<keyword evidence="4" id="KW-0788">Thiol protease</keyword>
<sequence>MDGGEAVLDGSVISLFFCLVPKRVVRTFSPSLPPVVSVFLTPTFVFTVAVCVLLASAPSSSDCHSQQSIPAGALCPWSVSSSPIHTPPPYIRCSANKVFMTIHARNRHWVLAELDFPNATIWVYDSLKGAQSKSYVRPIVERLPPLFRTVKTTEEHRSTQPWRVEVAKDVPQQSNGNTCGVMILSWSTSWLAVLQFLFLMKQHAVAPLARLCRYDGLLGHEMEEEKGGKTGWVRTEIEERGEKMVGWD</sequence>
<comment type="similarity">
    <text evidence="1">Belongs to the peptidase C48 family.</text>
</comment>
<feature type="transmembrane region" description="Helical" evidence="5">
    <location>
        <begin position="37"/>
        <end position="57"/>
    </location>
</feature>
<dbReference type="GO" id="GO:0005634">
    <property type="term" value="C:nucleus"/>
    <property type="evidence" value="ECO:0007669"/>
    <property type="project" value="TreeGrafter"/>
</dbReference>
<reference evidence="7 8" key="1">
    <citation type="submission" date="2018-06" db="EMBL/GenBank/DDBJ databases">
        <title>The Genome of Cuscuta australis (Dodder) Provides Insight into the Evolution of Plant Parasitism.</title>
        <authorList>
            <person name="Liu H."/>
        </authorList>
    </citation>
    <scope>NUCLEOTIDE SEQUENCE [LARGE SCALE GENOMIC DNA]</scope>
    <source>
        <strain evidence="8">cv. Yunnan</strain>
        <tissue evidence="7">Vines</tissue>
    </source>
</reference>
<dbReference type="InterPro" id="IPR003653">
    <property type="entry name" value="Peptidase_C48_C"/>
</dbReference>
<dbReference type="SUPFAM" id="SSF54001">
    <property type="entry name" value="Cysteine proteinases"/>
    <property type="match status" value="1"/>
</dbReference>
<evidence type="ECO:0000313" key="7">
    <source>
        <dbReference type="EMBL" id="RAL38688.1"/>
    </source>
</evidence>
<evidence type="ECO:0000313" key="8">
    <source>
        <dbReference type="Proteomes" id="UP000249390"/>
    </source>
</evidence>
<keyword evidence="5" id="KW-0472">Membrane</keyword>
<gene>
    <name evidence="7" type="ORF">DM860_002666</name>
</gene>
<evidence type="ECO:0000256" key="2">
    <source>
        <dbReference type="ARBA" id="ARBA00022670"/>
    </source>
</evidence>
<dbReference type="GO" id="GO:0016926">
    <property type="term" value="P:protein desumoylation"/>
    <property type="evidence" value="ECO:0007669"/>
    <property type="project" value="TreeGrafter"/>
</dbReference>
<dbReference type="PROSITE" id="PS50600">
    <property type="entry name" value="ULP_PROTEASE"/>
    <property type="match status" value="1"/>
</dbReference>
<dbReference type="InterPro" id="IPR038765">
    <property type="entry name" value="Papain-like_cys_pep_sf"/>
</dbReference>
<accession>A0A328D268</accession>
<keyword evidence="5" id="KW-0812">Transmembrane</keyword>
<dbReference type="PANTHER" id="PTHR12606:SF136">
    <property type="entry name" value="ULP1 PROTEASE FAMILY PROTEIN"/>
    <property type="match status" value="1"/>
</dbReference>
<keyword evidence="3" id="KW-0378">Hydrolase</keyword>
<dbReference type="Pfam" id="PF02902">
    <property type="entry name" value="Peptidase_C48"/>
    <property type="match status" value="1"/>
</dbReference>
<evidence type="ECO:0000256" key="4">
    <source>
        <dbReference type="ARBA" id="ARBA00022807"/>
    </source>
</evidence>
<dbReference type="GO" id="GO:0006508">
    <property type="term" value="P:proteolysis"/>
    <property type="evidence" value="ECO:0007669"/>
    <property type="project" value="UniProtKB-KW"/>
</dbReference>
<proteinExistence type="inferred from homology"/>
<keyword evidence="5" id="KW-1133">Transmembrane helix</keyword>
<feature type="domain" description="Ubiquitin-like protease family profile" evidence="6">
    <location>
        <begin position="1"/>
        <end position="190"/>
    </location>
</feature>
<protein>
    <recommendedName>
        <fullName evidence="6">Ubiquitin-like protease family profile domain-containing protein</fullName>
    </recommendedName>
</protein>
<dbReference type="PANTHER" id="PTHR12606">
    <property type="entry name" value="SENTRIN/SUMO-SPECIFIC PROTEASE"/>
    <property type="match status" value="1"/>
</dbReference>
<dbReference type="GO" id="GO:0016929">
    <property type="term" value="F:deSUMOylase activity"/>
    <property type="evidence" value="ECO:0007669"/>
    <property type="project" value="TreeGrafter"/>
</dbReference>